<dbReference type="Pfam" id="PF01882">
    <property type="entry name" value="DUF58"/>
    <property type="match status" value="1"/>
</dbReference>
<accession>A0ABW1JH71</accession>
<organism evidence="3 4">
    <name type="scientific">Angustibacter luteus</name>
    <dbReference type="NCBI Taxonomy" id="658456"/>
    <lineage>
        <taxon>Bacteria</taxon>
        <taxon>Bacillati</taxon>
        <taxon>Actinomycetota</taxon>
        <taxon>Actinomycetes</taxon>
        <taxon>Kineosporiales</taxon>
        <taxon>Kineosporiaceae</taxon>
    </lineage>
</organism>
<dbReference type="PANTHER" id="PTHR33608:SF3">
    <property type="entry name" value="SLR2013 PROTEIN"/>
    <property type="match status" value="1"/>
</dbReference>
<name>A0ABW1JH71_9ACTN</name>
<feature type="transmembrane region" description="Helical" evidence="1">
    <location>
        <begin position="7"/>
        <end position="23"/>
    </location>
</feature>
<dbReference type="RefSeq" id="WP_345715066.1">
    <property type="nucleotide sequence ID" value="NZ_BAABFP010000002.1"/>
</dbReference>
<keyword evidence="4" id="KW-1185">Reference proteome</keyword>
<dbReference type="Proteomes" id="UP001596189">
    <property type="component" value="Unassembled WGS sequence"/>
</dbReference>
<evidence type="ECO:0000313" key="3">
    <source>
        <dbReference type="EMBL" id="MFC6008242.1"/>
    </source>
</evidence>
<sequence>MTLTGRCALLALTGVGWVVLVMPSRLGVLVWLLVVLLAIGADLLIAASPRALELTRGTTGSVRLGEPAASELTVLNRGRRRLRARLRDAWQPSAGADPDRHELTVPAGERRRVSTPLRARRRGDLLADRVTVRSLGPLGVAARQRSVAVPGRLRVLPPFTSRKHLPSRLARLREIDGRSSVNVRGQGTEFDSLRDYVEGDDVRSIDWRATARRREVVVRTWRPERDRRVLLVLDTSRTAAARVGDEPRLDAAMDAALLLAALASRAGDRVDLIAVDRRVRARVEGASPTSLLSSLVTAMVPLQAELVEADWSVAVGAITSRLSQRSLVVLLTALDSAAVEEGLLPVLAQLTRRHQVLVASVADPDMDRMRSLRDTPEDVYDAAAAERLGLERQRVARLLTRLGADVVDASPAQLPPKLADRYLELKAAGRL</sequence>
<comment type="caution">
    <text evidence="3">The sequence shown here is derived from an EMBL/GenBank/DDBJ whole genome shotgun (WGS) entry which is preliminary data.</text>
</comment>
<evidence type="ECO:0000256" key="1">
    <source>
        <dbReference type="SAM" id="Phobius"/>
    </source>
</evidence>
<dbReference type="EMBL" id="JBHSRD010000004">
    <property type="protein sequence ID" value="MFC6008242.1"/>
    <property type="molecule type" value="Genomic_DNA"/>
</dbReference>
<dbReference type="InterPro" id="IPR002881">
    <property type="entry name" value="DUF58"/>
</dbReference>
<feature type="transmembrane region" description="Helical" evidence="1">
    <location>
        <begin position="29"/>
        <end position="47"/>
    </location>
</feature>
<feature type="domain" description="DUF58" evidence="2">
    <location>
        <begin position="193"/>
        <end position="369"/>
    </location>
</feature>
<keyword evidence="1" id="KW-1133">Transmembrane helix</keyword>
<dbReference type="PANTHER" id="PTHR33608">
    <property type="entry name" value="BLL2464 PROTEIN"/>
    <property type="match status" value="1"/>
</dbReference>
<keyword evidence="1" id="KW-0472">Membrane</keyword>
<reference evidence="4" key="1">
    <citation type="journal article" date="2019" name="Int. J. Syst. Evol. Microbiol.">
        <title>The Global Catalogue of Microorganisms (GCM) 10K type strain sequencing project: providing services to taxonomists for standard genome sequencing and annotation.</title>
        <authorList>
            <consortium name="The Broad Institute Genomics Platform"/>
            <consortium name="The Broad Institute Genome Sequencing Center for Infectious Disease"/>
            <person name="Wu L."/>
            <person name="Ma J."/>
        </authorList>
    </citation>
    <scope>NUCLEOTIDE SEQUENCE [LARGE SCALE GENOMIC DNA]</scope>
    <source>
        <strain evidence="4">KACC 14249</strain>
    </source>
</reference>
<evidence type="ECO:0000313" key="4">
    <source>
        <dbReference type="Proteomes" id="UP001596189"/>
    </source>
</evidence>
<evidence type="ECO:0000259" key="2">
    <source>
        <dbReference type="Pfam" id="PF01882"/>
    </source>
</evidence>
<gene>
    <name evidence="3" type="ORF">ACFQDO_13985</name>
</gene>
<keyword evidence="1" id="KW-0812">Transmembrane</keyword>
<protein>
    <submittedName>
        <fullName evidence="3">DUF58 domain-containing protein</fullName>
    </submittedName>
</protein>
<proteinExistence type="predicted"/>